<evidence type="ECO:0000313" key="2">
    <source>
        <dbReference type="EMBL" id="SDC77546.1"/>
    </source>
</evidence>
<dbReference type="InterPro" id="IPR054105">
    <property type="entry name" value="WHD_NrtR"/>
</dbReference>
<dbReference type="InterPro" id="IPR000086">
    <property type="entry name" value="NUDIX_hydrolase_dom"/>
</dbReference>
<dbReference type="OrthoDB" id="9786141at2"/>
<dbReference type="Pfam" id="PF21906">
    <property type="entry name" value="WHD_NrtR"/>
    <property type="match status" value="1"/>
</dbReference>
<dbReference type="Gene3D" id="3.90.79.10">
    <property type="entry name" value="Nucleoside Triphosphate Pyrophosphohydrolase"/>
    <property type="match status" value="1"/>
</dbReference>
<dbReference type="SUPFAM" id="SSF46785">
    <property type="entry name" value="Winged helix' DNA-binding domain"/>
    <property type="match status" value="1"/>
</dbReference>
<proteinExistence type="predicted"/>
<dbReference type="InterPro" id="IPR036390">
    <property type="entry name" value="WH_DNA-bd_sf"/>
</dbReference>
<gene>
    <name evidence="2" type="ORF">SAMN05660690_2499</name>
</gene>
<name>A0A1G6PDB8_9ACTN</name>
<dbReference type="PANTHER" id="PTHR43736:SF4">
    <property type="entry name" value="SLR1690 PROTEIN"/>
    <property type="match status" value="1"/>
</dbReference>
<dbReference type="PANTHER" id="PTHR43736">
    <property type="entry name" value="ADP-RIBOSE PYROPHOSPHATASE"/>
    <property type="match status" value="1"/>
</dbReference>
<dbReference type="Pfam" id="PF00293">
    <property type="entry name" value="NUDIX"/>
    <property type="match status" value="1"/>
</dbReference>
<dbReference type="Proteomes" id="UP000199416">
    <property type="component" value="Unassembled WGS sequence"/>
</dbReference>
<dbReference type="RefSeq" id="WP_091366152.1">
    <property type="nucleotide sequence ID" value="NZ_FMZF01000003.1"/>
</dbReference>
<dbReference type="STRING" id="1190417.SAMN05660690_2499"/>
<protein>
    <submittedName>
        <fullName evidence="2">ADP-ribose pyrophosphatase YjhB, NUDIX family</fullName>
    </submittedName>
</protein>
<dbReference type="InterPro" id="IPR015797">
    <property type="entry name" value="NUDIX_hydrolase-like_dom_sf"/>
</dbReference>
<feature type="domain" description="Nudix hydrolase" evidence="1">
    <location>
        <begin position="19"/>
        <end position="152"/>
    </location>
</feature>
<evidence type="ECO:0000313" key="3">
    <source>
        <dbReference type="Proteomes" id="UP000199416"/>
    </source>
</evidence>
<dbReference type="EMBL" id="FMZF01000003">
    <property type="protein sequence ID" value="SDC77546.1"/>
    <property type="molecule type" value="Genomic_DNA"/>
</dbReference>
<dbReference type="AlphaFoldDB" id="A0A1G6PDB8"/>
<sequence length="224" mass="24924">MSIPEYHDSSGRRLVDYPRPSVAVDTAVLTPDPERGLLVLLVRRDSATRSDAWALPGTFLHEGETLAGAVLRSLDQKAGLRGQAPRQLYVFDDPRRDDRGWVLSVAHVVLLPPAVVAPVAEERPDDVQLRPVAEATGLPFDHDGIVEMAVAQVRAAYAERPDPERLLPEPFTLRDLRRLHEAVAGRRLQPDVFRRHVRDHLQSTGEATRGSVGRPAELFRHASR</sequence>
<reference evidence="3" key="1">
    <citation type="submission" date="2016-10" db="EMBL/GenBank/DDBJ databases">
        <authorList>
            <person name="Varghese N."/>
            <person name="Submissions S."/>
        </authorList>
    </citation>
    <scope>NUCLEOTIDE SEQUENCE [LARGE SCALE GENOMIC DNA]</scope>
    <source>
        <strain evidence="3">DSM 45421</strain>
    </source>
</reference>
<keyword evidence="3" id="KW-1185">Reference proteome</keyword>
<accession>A0A1G6PDB8</accession>
<dbReference type="SUPFAM" id="SSF55811">
    <property type="entry name" value="Nudix"/>
    <property type="match status" value="1"/>
</dbReference>
<dbReference type="Gene3D" id="1.10.10.10">
    <property type="entry name" value="Winged helix-like DNA-binding domain superfamily/Winged helix DNA-binding domain"/>
    <property type="match status" value="1"/>
</dbReference>
<evidence type="ECO:0000259" key="1">
    <source>
        <dbReference type="PROSITE" id="PS51462"/>
    </source>
</evidence>
<organism evidence="2 3">
    <name type="scientific">Geodermatophilus telluris</name>
    <dbReference type="NCBI Taxonomy" id="1190417"/>
    <lineage>
        <taxon>Bacteria</taxon>
        <taxon>Bacillati</taxon>
        <taxon>Actinomycetota</taxon>
        <taxon>Actinomycetes</taxon>
        <taxon>Geodermatophilales</taxon>
        <taxon>Geodermatophilaceae</taxon>
        <taxon>Geodermatophilus</taxon>
    </lineage>
</organism>
<dbReference type="InterPro" id="IPR036388">
    <property type="entry name" value="WH-like_DNA-bd_sf"/>
</dbReference>
<dbReference type="CDD" id="cd18873">
    <property type="entry name" value="NUDIX_NadM_like"/>
    <property type="match status" value="1"/>
</dbReference>
<dbReference type="PROSITE" id="PS51462">
    <property type="entry name" value="NUDIX"/>
    <property type="match status" value="1"/>
</dbReference>